<keyword evidence="2" id="KW-1185">Reference proteome</keyword>
<dbReference type="Proteomes" id="UP000604046">
    <property type="component" value="Unassembled WGS sequence"/>
</dbReference>
<dbReference type="EMBL" id="CAJNDS010000791">
    <property type="protein sequence ID" value="CAE7234282.1"/>
    <property type="molecule type" value="Genomic_DNA"/>
</dbReference>
<evidence type="ECO:0000313" key="2">
    <source>
        <dbReference type="Proteomes" id="UP000604046"/>
    </source>
</evidence>
<comment type="caution">
    <text evidence="1">The sequence shown here is derived from an EMBL/GenBank/DDBJ whole genome shotgun (WGS) entry which is preliminary data.</text>
</comment>
<evidence type="ECO:0000313" key="1">
    <source>
        <dbReference type="EMBL" id="CAE7234282.1"/>
    </source>
</evidence>
<accession>A0A812KQP3</accession>
<name>A0A812KQP3_9DINO</name>
<gene>
    <name evidence="1" type="primary">ywqA</name>
    <name evidence="1" type="ORF">SNAT2548_LOCUS9869</name>
</gene>
<organism evidence="1 2">
    <name type="scientific">Symbiodinium natans</name>
    <dbReference type="NCBI Taxonomy" id="878477"/>
    <lineage>
        <taxon>Eukaryota</taxon>
        <taxon>Sar</taxon>
        <taxon>Alveolata</taxon>
        <taxon>Dinophyceae</taxon>
        <taxon>Suessiales</taxon>
        <taxon>Symbiodiniaceae</taxon>
        <taxon>Symbiodinium</taxon>
    </lineage>
</organism>
<reference evidence="1" key="1">
    <citation type="submission" date="2021-02" db="EMBL/GenBank/DDBJ databases">
        <authorList>
            <person name="Dougan E. K."/>
            <person name="Rhodes N."/>
            <person name="Thang M."/>
            <person name="Chan C."/>
        </authorList>
    </citation>
    <scope>NUCLEOTIDE SEQUENCE</scope>
</reference>
<proteinExistence type="predicted"/>
<sequence length="407" mass="45630">MPAVTVTLPSGRVAFESQDFQGHGAELKSRVGQELRLTPHRLTLIVGTEEIRDDQEITDAAGMVTVTVGEGQELPDWCEQNMTTYTFSSVDGVGALPEESEEIEPSLFGQAVLLAVGKVHNQDTCILEFAKLDARLQRLSPLKFYSRWVTRPDSSKHRVYGVRQVYAGVEFEKVQSTWLEQEGGWARKAAEIPATTKSASVFELCTLVMLAAQQGRSEAAWMQPQLETGAAAVARGFQKLVSQVITKGFTPEKETAFLVEAQSAWDVSDREALLKTFAVMAEDRNDSVASMGIQLLCKYFPKAQRTRTCLKEQSEFGWPHRRKLAQQSLDSLEHAPDPHTTRVSPDVQIPSPRSLLHKALNFEGRNPIKMRRVLGNHMAYYHRRRMVDPDPDFWPGYQPLTYINPGL</sequence>
<protein>
    <submittedName>
        <fullName evidence="1">YwqA protein</fullName>
    </submittedName>
</protein>
<dbReference type="AlphaFoldDB" id="A0A812KQP3"/>